<sequence>MTLAAVMLQLAEEEGRDLINHADISLHPEVSPLILISSGLDLEDLQYVQLVSLNTKYGLNRRKAPPGMRCGGPGDPRNRSAKGKHSGTSKRTAKKDQLVVASSTALHAISRITADKGVFGR</sequence>
<organism evidence="2 3">
    <name type="scientific">Boletus reticuloceps</name>
    <dbReference type="NCBI Taxonomy" id="495285"/>
    <lineage>
        <taxon>Eukaryota</taxon>
        <taxon>Fungi</taxon>
        <taxon>Dikarya</taxon>
        <taxon>Basidiomycota</taxon>
        <taxon>Agaricomycotina</taxon>
        <taxon>Agaricomycetes</taxon>
        <taxon>Agaricomycetidae</taxon>
        <taxon>Boletales</taxon>
        <taxon>Boletineae</taxon>
        <taxon>Boletaceae</taxon>
        <taxon>Boletoideae</taxon>
        <taxon>Boletus</taxon>
    </lineage>
</organism>
<comment type="caution">
    <text evidence="2">The sequence shown here is derived from an EMBL/GenBank/DDBJ whole genome shotgun (WGS) entry which is preliminary data.</text>
</comment>
<accession>A0A8I2YZB3</accession>
<evidence type="ECO:0000313" key="2">
    <source>
        <dbReference type="EMBL" id="KAG6379312.1"/>
    </source>
</evidence>
<dbReference type="Proteomes" id="UP000683000">
    <property type="component" value="Unassembled WGS sequence"/>
</dbReference>
<reference evidence="2" key="1">
    <citation type="submission" date="2021-03" db="EMBL/GenBank/DDBJ databases">
        <title>Evolutionary innovations through gain and loss of genes in the ectomycorrhizal Boletales.</title>
        <authorList>
            <person name="Wu G."/>
            <person name="Miyauchi S."/>
            <person name="Morin E."/>
            <person name="Yang Z.-L."/>
            <person name="Xu J."/>
            <person name="Martin F.M."/>
        </authorList>
    </citation>
    <scope>NUCLEOTIDE SEQUENCE</scope>
    <source>
        <strain evidence="2">BR01</strain>
    </source>
</reference>
<evidence type="ECO:0000313" key="3">
    <source>
        <dbReference type="Proteomes" id="UP000683000"/>
    </source>
</evidence>
<dbReference type="OrthoDB" id="3257768at2759"/>
<gene>
    <name evidence="2" type="ORF">JVT61DRAFT_11768</name>
</gene>
<dbReference type="AlphaFoldDB" id="A0A8I2YZB3"/>
<protein>
    <submittedName>
        <fullName evidence="2">Uncharacterized protein</fullName>
    </submittedName>
</protein>
<name>A0A8I2YZB3_9AGAM</name>
<proteinExistence type="predicted"/>
<evidence type="ECO:0000256" key="1">
    <source>
        <dbReference type="SAM" id="MobiDB-lite"/>
    </source>
</evidence>
<feature type="compositionally biased region" description="Basic residues" evidence="1">
    <location>
        <begin position="79"/>
        <end position="93"/>
    </location>
</feature>
<keyword evidence="3" id="KW-1185">Reference proteome</keyword>
<feature type="region of interest" description="Disordered" evidence="1">
    <location>
        <begin position="61"/>
        <end position="98"/>
    </location>
</feature>
<dbReference type="EMBL" id="JAGFBS010000005">
    <property type="protein sequence ID" value="KAG6379312.1"/>
    <property type="molecule type" value="Genomic_DNA"/>
</dbReference>